<dbReference type="SUPFAM" id="SSF53720">
    <property type="entry name" value="ALDH-like"/>
    <property type="match status" value="1"/>
</dbReference>
<dbReference type="InterPro" id="IPR050740">
    <property type="entry name" value="Aldehyde_DH_Superfamily"/>
</dbReference>
<dbReference type="InterPro" id="IPR016160">
    <property type="entry name" value="Ald_DH_CS_CYS"/>
</dbReference>
<dbReference type="CDD" id="cd07103">
    <property type="entry name" value="ALDH_F5_SSADH_GabD"/>
    <property type="match status" value="1"/>
</dbReference>
<dbReference type="EMBL" id="AE017340">
    <property type="protein sequence ID" value="AAV82247.1"/>
    <property type="molecule type" value="Genomic_DNA"/>
</dbReference>
<sequence length="482" mass="52518">MNNEQVLQPDNVELIKNSRVGTSTKSSIAVDDPATGHVIGHVPDLTPRQILRAIESAETAFYKWRDVPLRERCEKLFRWYQLMHEKEEELAGILTSEQGKPLSESRGEIRYAASYIQWYAQPSLQDQGSVLPYSSIDESMIVITEPVGVCAAITPWNFPAAMITRKVAPALAAGCTMLVKPALETPLTAIAIAELAIQAGIPEGVLSIVTGDGEAIGKIFSESAVVRKLSFTGSTRVGRLLMASSASTIKRLSLELGGNAPFIVCETADVERAVQGAIQSKFRNAGQTCVCANAFYIHTKVYDEFTEKFIACVNQLMLGNGKNESVDIGPLINENALEKVEQIVADAVKKGAVIACGGERWVNSERWYYPTVLLNADSSMRCVNEEIFGPVAPIVRYNDETALLEELRQQQTGLAAYFYSQNLGQVNRLSRALEVGMIGVNSGVISDAAVPFGGVKSSGIGREGGRHGIEEYLETKYIKLSY</sequence>
<accession>Q5QWG0</accession>
<dbReference type="InterPro" id="IPR016161">
    <property type="entry name" value="Ald_DH/histidinol_DH"/>
</dbReference>
<dbReference type="FunFam" id="3.40.605.10:FF:000026">
    <property type="entry name" value="Aldehyde dehydrogenase, putative"/>
    <property type="match status" value="1"/>
</dbReference>
<dbReference type="GeneID" id="41336584"/>
<dbReference type="GO" id="GO:0009450">
    <property type="term" value="P:gamma-aminobutyric acid catabolic process"/>
    <property type="evidence" value="ECO:0007669"/>
    <property type="project" value="TreeGrafter"/>
</dbReference>
<proteinExistence type="inferred from homology"/>
<feature type="active site" evidence="3">
    <location>
        <position position="255"/>
    </location>
</feature>
<dbReference type="OrthoDB" id="9812625at2"/>
<dbReference type="PANTHER" id="PTHR43353">
    <property type="entry name" value="SUCCINATE-SEMIALDEHYDE DEHYDROGENASE, MITOCHONDRIAL"/>
    <property type="match status" value="1"/>
</dbReference>
<evidence type="ECO:0000256" key="3">
    <source>
        <dbReference type="PROSITE-ProRule" id="PRU10007"/>
    </source>
</evidence>
<dbReference type="RefSeq" id="WP_011234653.1">
    <property type="nucleotide sequence ID" value="NC_006512.1"/>
</dbReference>
<protein>
    <submittedName>
        <fullName evidence="6">Succinate-semialdehyde dehydrogenase</fullName>
    </submittedName>
</protein>
<dbReference type="InterPro" id="IPR016162">
    <property type="entry name" value="Ald_DH_N"/>
</dbReference>
<dbReference type="PROSITE" id="PS00687">
    <property type="entry name" value="ALDEHYDE_DEHYDR_GLU"/>
    <property type="match status" value="1"/>
</dbReference>
<evidence type="ECO:0000256" key="4">
    <source>
        <dbReference type="RuleBase" id="RU003345"/>
    </source>
</evidence>
<feature type="domain" description="Aldehyde dehydrogenase" evidence="5">
    <location>
        <begin position="25"/>
        <end position="478"/>
    </location>
</feature>
<reference evidence="6 7" key="1">
    <citation type="journal article" date="2004" name="Proc. Natl. Acad. Sci. U.S.A.">
        <title>Genome sequence of the deep-sea gamma-proteobacterium Idiomarina loihiensis reveals amino acid fermentation as a source of carbon and energy.</title>
        <authorList>
            <person name="Hou S."/>
            <person name="Saw J.H."/>
            <person name="Lee K.S."/>
            <person name="Freitas T.A."/>
            <person name="Belisle C."/>
            <person name="Kawarabayasi Y."/>
            <person name="Donachie S.P."/>
            <person name="Pikina A."/>
            <person name="Galperin M.Y."/>
            <person name="Koonin E.V."/>
            <person name="Makarova K.S."/>
            <person name="Omelchenko M.V."/>
            <person name="Sorokin A."/>
            <person name="Wolf Y.I."/>
            <person name="Li Q.X."/>
            <person name="Keum Y.S."/>
            <person name="Campbell S."/>
            <person name="Denery J."/>
            <person name="Aizawa S."/>
            <person name="Shibata S."/>
            <person name="Malahoff A."/>
            <person name="Alam M."/>
        </authorList>
    </citation>
    <scope>NUCLEOTIDE SEQUENCE [LARGE SCALE GENOMIC DNA]</scope>
    <source>
        <strain evidence="7">ATCC BAA-735 / DSM 15497 / L2-TR</strain>
    </source>
</reference>
<organism evidence="6 7">
    <name type="scientific">Idiomarina loihiensis (strain ATCC BAA-735 / DSM 15497 / L2-TR)</name>
    <dbReference type="NCBI Taxonomy" id="283942"/>
    <lineage>
        <taxon>Bacteria</taxon>
        <taxon>Pseudomonadati</taxon>
        <taxon>Pseudomonadota</taxon>
        <taxon>Gammaproteobacteria</taxon>
        <taxon>Alteromonadales</taxon>
        <taxon>Idiomarinaceae</taxon>
        <taxon>Idiomarina</taxon>
    </lineage>
</organism>
<dbReference type="PROSITE" id="PS00070">
    <property type="entry name" value="ALDEHYDE_DEHYDR_CYS"/>
    <property type="match status" value="1"/>
</dbReference>
<dbReference type="FunFam" id="3.40.309.10:FF:000004">
    <property type="entry name" value="Succinate-semialdehyde dehydrogenase I"/>
    <property type="match status" value="1"/>
</dbReference>
<evidence type="ECO:0000313" key="7">
    <source>
        <dbReference type="Proteomes" id="UP000001171"/>
    </source>
</evidence>
<gene>
    <name evidence="6" type="primary">gabD</name>
    <name evidence="6" type="ordered locus">IL1407</name>
</gene>
<dbReference type="PANTHER" id="PTHR43353:SF5">
    <property type="entry name" value="SUCCINATE-SEMIALDEHYDE DEHYDROGENASE, MITOCHONDRIAL"/>
    <property type="match status" value="1"/>
</dbReference>
<evidence type="ECO:0000313" key="6">
    <source>
        <dbReference type="EMBL" id="AAV82247.1"/>
    </source>
</evidence>
<dbReference type="FunFam" id="3.40.605.10:FF:000005">
    <property type="entry name" value="Succinate-semialdehyde dehydrogenase I"/>
    <property type="match status" value="1"/>
</dbReference>
<dbReference type="STRING" id="283942.IL1407"/>
<dbReference type="KEGG" id="ilo:IL1407"/>
<keyword evidence="7" id="KW-1185">Reference proteome</keyword>
<dbReference type="Gene3D" id="3.40.309.10">
    <property type="entry name" value="Aldehyde Dehydrogenase, Chain A, domain 2"/>
    <property type="match status" value="1"/>
</dbReference>
<keyword evidence="2 4" id="KW-0560">Oxidoreductase</keyword>
<dbReference type="Pfam" id="PF00171">
    <property type="entry name" value="Aldedh"/>
    <property type="match status" value="1"/>
</dbReference>
<dbReference type="Proteomes" id="UP000001171">
    <property type="component" value="Chromosome"/>
</dbReference>
<dbReference type="InterPro" id="IPR016163">
    <property type="entry name" value="Ald_DH_C"/>
</dbReference>
<evidence type="ECO:0000259" key="5">
    <source>
        <dbReference type="Pfam" id="PF00171"/>
    </source>
</evidence>
<dbReference type="eggNOG" id="COG1012">
    <property type="taxonomic scope" value="Bacteria"/>
</dbReference>
<evidence type="ECO:0000256" key="1">
    <source>
        <dbReference type="ARBA" id="ARBA00009986"/>
    </source>
</evidence>
<dbReference type="GO" id="GO:0004777">
    <property type="term" value="F:succinate-semialdehyde dehydrogenase (NAD+) activity"/>
    <property type="evidence" value="ECO:0007669"/>
    <property type="project" value="TreeGrafter"/>
</dbReference>
<comment type="similarity">
    <text evidence="1 4">Belongs to the aldehyde dehydrogenase family.</text>
</comment>
<dbReference type="Gene3D" id="3.40.605.10">
    <property type="entry name" value="Aldehyde Dehydrogenase, Chain A, domain 1"/>
    <property type="match status" value="1"/>
</dbReference>
<dbReference type="HOGENOM" id="CLU_005391_1_0_6"/>
<evidence type="ECO:0000256" key="2">
    <source>
        <dbReference type="ARBA" id="ARBA00023002"/>
    </source>
</evidence>
<name>Q5QWG0_IDILO</name>
<dbReference type="InterPro" id="IPR029510">
    <property type="entry name" value="Ald_DH_CS_GLU"/>
</dbReference>
<dbReference type="AlphaFoldDB" id="Q5QWG0"/>
<dbReference type="InterPro" id="IPR015590">
    <property type="entry name" value="Aldehyde_DH_dom"/>
</dbReference>